<organism evidence="1 2">
    <name type="scientific">Malus domestica</name>
    <name type="common">Apple</name>
    <name type="synonym">Pyrus malus</name>
    <dbReference type="NCBI Taxonomy" id="3750"/>
    <lineage>
        <taxon>Eukaryota</taxon>
        <taxon>Viridiplantae</taxon>
        <taxon>Streptophyta</taxon>
        <taxon>Embryophyta</taxon>
        <taxon>Tracheophyta</taxon>
        <taxon>Spermatophyta</taxon>
        <taxon>Magnoliopsida</taxon>
        <taxon>eudicotyledons</taxon>
        <taxon>Gunneridae</taxon>
        <taxon>Pentapetalae</taxon>
        <taxon>rosids</taxon>
        <taxon>fabids</taxon>
        <taxon>Rosales</taxon>
        <taxon>Rosaceae</taxon>
        <taxon>Amygdaloideae</taxon>
        <taxon>Maleae</taxon>
        <taxon>Malus</taxon>
    </lineage>
</organism>
<comment type="caution">
    <text evidence="1">The sequence shown here is derived from an EMBL/GenBank/DDBJ whole genome shotgun (WGS) entry which is preliminary data.</text>
</comment>
<evidence type="ECO:0000313" key="2">
    <source>
        <dbReference type="Proteomes" id="UP000290289"/>
    </source>
</evidence>
<dbReference type="EMBL" id="RDQH01000328">
    <property type="protein sequence ID" value="RXI07275.1"/>
    <property type="molecule type" value="Genomic_DNA"/>
</dbReference>
<name>A0A498KNK5_MALDO</name>
<gene>
    <name evidence="1" type="ORF">DVH24_026411</name>
</gene>
<dbReference type="Proteomes" id="UP000290289">
    <property type="component" value="Chromosome 2"/>
</dbReference>
<keyword evidence="2" id="KW-1185">Reference proteome</keyword>
<feature type="non-terminal residue" evidence="1">
    <location>
        <position position="1"/>
    </location>
</feature>
<reference evidence="1 2" key="1">
    <citation type="submission" date="2018-10" db="EMBL/GenBank/DDBJ databases">
        <title>A high-quality apple genome assembly.</title>
        <authorList>
            <person name="Hu J."/>
        </authorList>
    </citation>
    <scope>NUCLEOTIDE SEQUENCE [LARGE SCALE GENOMIC DNA]</scope>
    <source>
        <strain evidence="2">cv. HFTH1</strain>
        <tissue evidence="1">Young leaf</tissue>
    </source>
</reference>
<dbReference type="AlphaFoldDB" id="A0A498KNK5"/>
<proteinExistence type="predicted"/>
<evidence type="ECO:0000313" key="1">
    <source>
        <dbReference type="EMBL" id="RXI07275.1"/>
    </source>
</evidence>
<accession>A0A498KNK5</accession>
<protein>
    <submittedName>
        <fullName evidence="1">Uncharacterized protein</fullName>
    </submittedName>
</protein>
<sequence length="103" mass="11853">GIRKSLALSFLSSRTGHLQTHPPRFVFSFFFFFPGSAPPSIQSWFTLILDPQFSLLCTSRSPIGILIKTFRPKSITRRLDFTQIEESSGSRFRYTKTKVYSQI</sequence>